<dbReference type="SMART" id="SM00880">
    <property type="entry name" value="CHAD"/>
    <property type="match status" value="1"/>
</dbReference>
<dbReference type="RefSeq" id="WP_378616507.1">
    <property type="nucleotide sequence ID" value="NZ_JBHSAX010000033.1"/>
</dbReference>
<name>A0ABV8E0Y2_9NOCA</name>
<dbReference type="EMBL" id="JBHSAX010000033">
    <property type="protein sequence ID" value="MFC3966088.1"/>
    <property type="molecule type" value="Genomic_DNA"/>
</dbReference>
<dbReference type="Gene3D" id="1.40.20.10">
    <property type="entry name" value="CHAD domain"/>
    <property type="match status" value="1"/>
</dbReference>
<gene>
    <name evidence="3" type="ORF">ACFO0B_29200</name>
</gene>
<feature type="domain" description="CHAD" evidence="2">
    <location>
        <begin position="2"/>
        <end position="289"/>
    </location>
</feature>
<evidence type="ECO:0000313" key="4">
    <source>
        <dbReference type="Proteomes" id="UP001595696"/>
    </source>
</evidence>
<evidence type="ECO:0000256" key="1">
    <source>
        <dbReference type="SAM" id="MobiDB-lite"/>
    </source>
</evidence>
<dbReference type="Pfam" id="PF05235">
    <property type="entry name" value="CHAD"/>
    <property type="match status" value="1"/>
</dbReference>
<dbReference type="PANTHER" id="PTHR39339:SF1">
    <property type="entry name" value="CHAD DOMAIN-CONTAINING PROTEIN"/>
    <property type="match status" value="1"/>
</dbReference>
<sequence>MTATAGAAAVTALSEDTDRLLAAEPDVRADAPDSVHQMRVATRRLRSVLRSYGSLFEAEPAAALGAELKWLAGVLGEARDAEVRAERFAGLVEAHSRRGTVRRDALGTRLVRAERDRYAAAHAAVLEALDGERYADLHVELALWRESPPLLPTRSQLPAPQVFEGVLRADRKRLTKKAGRLSTVSGAERVELLHDIRKSAKRLRYSCEAATETIGAEAAAAGDRAKRVQTVLGDHRDAVESREAILVRAEEAEADGGSRRIYAELAKAEQKAAKKALAKYPDALAKLKEHGHVRAPEPASGPEKHEGTSGKKAATARNGSGPAVHAE</sequence>
<dbReference type="Proteomes" id="UP001595696">
    <property type="component" value="Unassembled WGS sequence"/>
</dbReference>
<proteinExistence type="predicted"/>
<organism evidence="3 4">
    <name type="scientific">Nocardia jiangsuensis</name>
    <dbReference type="NCBI Taxonomy" id="1691563"/>
    <lineage>
        <taxon>Bacteria</taxon>
        <taxon>Bacillati</taxon>
        <taxon>Actinomycetota</taxon>
        <taxon>Actinomycetes</taxon>
        <taxon>Mycobacteriales</taxon>
        <taxon>Nocardiaceae</taxon>
        <taxon>Nocardia</taxon>
    </lineage>
</organism>
<comment type="caution">
    <text evidence="3">The sequence shown here is derived from an EMBL/GenBank/DDBJ whole genome shotgun (WGS) entry which is preliminary data.</text>
</comment>
<evidence type="ECO:0000313" key="3">
    <source>
        <dbReference type="EMBL" id="MFC3966088.1"/>
    </source>
</evidence>
<dbReference type="PANTHER" id="PTHR39339">
    <property type="entry name" value="SLR1444 PROTEIN"/>
    <property type="match status" value="1"/>
</dbReference>
<dbReference type="InterPro" id="IPR007899">
    <property type="entry name" value="CHAD_dom"/>
</dbReference>
<keyword evidence="4" id="KW-1185">Reference proteome</keyword>
<feature type="region of interest" description="Disordered" evidence="1">
    <location>
        <begin position="287"/>
        <end position="327"/>
    </location>
</feature>
<evidence type="ECO:0000259" key="2">
    <source>
        <dbReference type="PROSITE" id="PS51708"/>
    </source>
</evidence>
<reference evidence="4" key="1">
    <citation type="journal article" date="2019" name="Int. J. Syst. Evol. Microbiol.">
        <title>The Global Catalogue of Microorganisms (GCM) 10K type strain sequencing project: providing services to taxonomists for standard genome sequencing and annotation.</title>
        <authorList>
            <consortium name="The Broad Institute Genomics Platform"/>
            <consortium name="The Broad Institute Genome Sequencing Center for Infectious Disease"/>
            <person name="Wu L."/>
            <person name="Ma J."/>
        </authorList>
    </citation>
    <scope>NUCLEOTIDE SEQUENCE [LARGE SCALE GENOMIC DNA]</scope>
    <source>
        <strain evidence="4">CGMCC 4.7330</strain>
    </source>
</reference>
<dbReference type="PROSITE" id="PS51708">
    <property type="entry name" value="CHAD"/>
    <property type="match status" value="1"/>
</dbReference>
<accession>A0ABV8E0Y2</accession>
<dbReference type="InterPro" id="IPR038186">
    <property type="entry name" value="CHAD_dom_sf"/>
</dbReference>
<protein>
    <submittedName>
        <fullName evidence="3">CHAD domain-containing protein</fullName>
    </submittedName>
</protein>